<evidence type="ECO:0000259" key="2">
    <source>
        <dbReference type="PROSITE" id="PS51857"/>
    </source>
</evidence>
<gene>
    <name evidence="3" type="ORF">O3P16_01575</name>
</gene>
<evidence type="ECO:0000313" key="4">
    <source>
        <dbReference type="Proteomes" id="UP001210231"/>
    </source>
</evidence>
<dbReference type="EMBL" id="JAQGEF010000001">
    <property type="protein sequence ID" value="MDA3613483.1"/>
    <property type="molecule type" value="Genomic_DNA"/>
</dbReference>
<keyword evidence="4" id="KW-1185">Reference proteome</keyword>
<dbReference type="Pfam" id="PF00313">
    <property type="entry name" value="CSD"/>
    <property type="match status" value="1"/>
</dbReference>
<dbReference type="SUPFAM" id="SSF50249">
    <property type="entry name" value="Nucleic acid-binding proteins"/>
    <property type="match status" value="1"/>
</dbReference>
<comment type="caution">
    <text evidence="3">The sequence shown here is derived from an EMBL/GenBank/DDBJ whole genome shotgun (WGS) entry which is preliminary data.</text>
</comment>
<dbReference type="InterPro" id="IPR012340">
    <property type="entry name" value="NA-bd_OB-fold"/>
</dbReference>
<organism evidence="3 4">
    <name type="scientific">Polluticaenibacter yanchengensis</name>
    <dbReference type="NCBI Taxonomy" id="3014562"/>
    <lineage>
        <taxon>Bacteria</taxon>
        <taxon>Pseudomonadati</taxon>
        <taxon>Bacteroidota</taxon>
        <taxon>Chitinophagia</taxon>
        <taxon>Chitinophagales</taxon>
        <taxon>Chitinophagaceae</taxon>
        <taxon>Polluticaenibacter</taxon>
    </lineage>
</organism>
<name>A0ABT4UH14_9BACT</name>
<accession>A0ABT4UH14</accession>
<dbReference type="InterPro" id="IPR002059">
    <property type="entry name" value="CSP_DNA-bd"/>
</dbReference>
<proteinExistence type="predicted"/>
<dbReference type="PROSITE" id="PS51857">
    <property type="entry name" value="CSD_2"/>
    <property type="match status" value="1"/>
</dbReference>
<feature type="region of interest" description="Disordered" evidence="1">
    <location>
        <begin position="1"/>
        <end position="36"/>
    </location>
</feature>
<evidence type="ECO:0000256" key="1">
    <source>
        <dbReference type="SAM" id="MobiDB-lite"/>
    </source>
</evidence>
<dbReference type="Proteomes" id="UP001210231">
    <property type="component" value="Unassembled WGS sequence"/>
</dbReference>
<feature type="domain" description="CSD" evidence="2">
    <location>
        <begin position="83"/>
        <end position="144"/>
    </location>
</feature>
<protein>
    <submittedName>
        <fullName evidence="3">Cold shock domain-containing protein</fullName>
    </submittedName>
</protein>
<dbReference type="InterPro" id="IPR011129">
    <property type="entry name" value="CSD"/>
</dbReference>
<dbReference type="Gene3D" id="2.40.50.140">
    <property type="entry name" value="Nucleic acid-binding proteins"/>
    <property type="match status" value="1"/>
</dbReference>
<feature type="compositionally biased region" description="Basic and acidic residues" evidence="1">
    <location>
        <begin position="17"/>
        <end position="30"/>
    </location>
</feature>
<dbReference type="SMART" id="SM00357">
    <property type="entry name" value="CSP"/>
    <property type="match status" value="1"/>
</dbReference>
<sequence>MADTFAKKELQKKRAKKKEDKAQKREERKSNNTKGKSLEDMIVYLDEYGNFTDIPPDKQIKRKTNAGELLTGTPKREDEQQKLFKGTVSSFMSDKGYGFITEDKTRGSIFVHSNALSESISSNDRVSFEKEKTLKGYNAVNVKKIN</sequence>
<evidence type="ECO:0000313" key="3">
    <source>
        <dbReference type="EMBL" id="MDA3613483.1"/>
    </source>
</evidence>
<dbReference type="RefSeq" id="WP_407029814.1">
    <property type="nucleotide sequence ID" value="NZ_JAQGEF010000001.1"/>
</dbReference>
<dbReference type="CDD" id="cd04458">
    <property type="entry name" value="CSP_CDS"/>
    <property type="match status" value="1"/>
</dbReference>
<reference evidence="3 4" key="1">
    <citation type="submission" date="2022-12" db="EMBL/GenBank/DDBJ databases">
        <title>Chitinophagaceae gen. sp. nov., a new member of the family Chitinophagaceae, isolated from soil in a chemical factory.</title>
        <authorList>
            <person name="Ke Z."/>
        </authorList>
    </citation>
    <scope>NUCLEOTIDE SEQUENCE [LARGE SCALE GENOMIC DNA]</scope>
    <source>
        <strain evidence="3 4">LY-5</strain>
    </source>
</reference>